<dbReference type="InParanoid" id="A0A251TJU1"/>
<evidence type="ECO:0000313" key="1">
    <source>
        <dbReference type="EMBL" id="OTG10872.1"/>
    </source>
</evidence>
<protein>
    <submittedName>
        <fullName evidence="1">Uncharacterized protein</fullName>
    </submittedName>
</protein>
<dbReference type="Proteomes" id="UP000215914">
    <property type="component" value="Chromosome 10"/>
</dbReference>
<reference evidence="2" key="1">
    <citation type="journal article" date="2017" name="Nature">
        <title>The sunflower genome provides insights into oil metabolism, flowering and Asterid evolution.</title>
        <authorList>
            <person name="Badouin H."/>
            <person name="Gouzy J."/>
            <person name="Grassa C.J."/>
            <person name="Murat F."/>
            <person name="Staton S.E."/>
            <person name="Cottret L."/>
            <person name="Lelandais-Briere C."/>
            <person name="Owens G.L."/>
            <person name="Carrere S."/>
            <person name="Mayjonade B."/>
            <person name="Legrand L."/>
            <person name="Gill N."/>
            <person name="Kane N.C."/>
            <person name="Bowers J.E."/>
            <person name="Hubner S."/>
            <person name="Bellec A."/>
            <person name="Berard A."/>
            <person name="Berges H."/>
            <person name="Blanchet N."/>
            <person name="Boniface M.C."/>
            <person name="Brunel D."/>
            <person name="Catrice O."/>
            <person name="Chaidir N."/>
            <person name="Claudel C."/>
            <person name="Donnadieu C."/>
            <person name="Faraut T."/>
            <person name="Fievet G."/>
            <person name="Helmstetter N."/>
            <person name="King M."/>
            <person name="Knapp S.J."/>
            <person name="Lai Z."/>
            <person name="Le Paslier M.C."/>
            <person name="Lippi Y."/>
            <person name="Lorenzon L."/>
            <person name="Mandel J.R."/>
            <person name="Marage G."/>
            <person name="Marchand G."/>
            <person name="Marquand E."/>
            <person name="Bret-Mestries E."/>
            <person name="Morien E."/>
            <person name="Nambeesan S."/>
            <person name="Nguyen T."/>
            <person name="Pegot-Espagnet P."/>
            <person name="Pouilly N."/>
            <person name="Raftis F."/>
            <person name="Sallet E."/>
            <person name="Schiex T."/>
            <person name="Thomas J."/>
            <person name="Vandecasteele C."/>
            <person name="Vares D."/>
            <person name="Vear F."/>
            <person name="Vautrin S."/>
            <person name="Crespi M."/>
            <person name="Mangin B."/>
            <person name="Burke J.M."/>
            <person name="Salse J."/>
            <person name="Munos S."/>
            <person name="Vincourt P."/>
            <person name="Rieseberg L.H."/>
            <person name="Langlade N.B."/>
        </authorList>
    </citation>
    <scope>NUCLEOTIDE SEQUENCE [LARGE SCALE GENOMIC DNA]</scope>
    <source>
        <strain evidence="2">cv. SF193</strain>
    </source>
</reference>
<gene>
    <name evidence="1" type="ORF">HannXRQ_Chr10g0292531</name>
</gene>
<dbReference type="EMBL" id="CM007899">
    <property type="protein sequence ID" value="OTG10872.1"/>
    <property type="molecule type" value="Genomic_DNA"/>
</dbReference>
<sequence>MTWLATFMTKTIKFSDIRLLETNWLFWRLRLNGKLCFYANHFYNKGALLARLTPMTKATRYSALTNFKREMQEFTEVTNSRMMWLNFPSLFIQGCN</sequence>
<organism evidence="1 2">
    <name type="scientific">Helianthus annuus</name>
    <name type="common">Common sunflower</name>
    <dbReference type="NCBI Taxonomy" id="4232"/>
    <lineage>
        <taxon>Eukaryota</taxon>
        <taxon>Viridiplantae</taxon>
        <taxon>Streptophyta</taxon>
        <taxon>Embryophyta</taxon>
        <taxon>Tracheophyta</taxon>
        <taxon>Spermatophyta</taxon>
        <taxon>Magnoliopsida</taxon>
        <taxon>eudicotyledons</taxon>
        <taxon>Gunneridae</taxon>
        <taxon>Pentapetalae</taxon>
        <taxon>asterids</taxon>
        <taxon>campanulids</taxon>
        <taxon>Asterales</taxon>
        <taxon>Asteraceae</taxon>
        <taxon>Asteroideae</taxon>
        <taxon>Heliantheae alliance</taxon>
        <taxon>Heliantheae</taxon>
        <taxon>Helianthus</taxon>
    </lineage>
</organism>
<dbReference type="OMA" id="MTKATRY"/>
<keyword evidence="2" id="KW-1185">Reference proteome</keyword>
<name>A0A251TJU1_HELAN</name>
<evidence type="ECO:0000313" key="2">
    <source>
        <dbReference type="Proteomes" id="UP000215914"/>
    </source>
</evidence>
<proteinExistence type="predicted"/>
<dbReference type="AlphaFoldDB" id="A0A251TJU1"/>
<accession>A0A251TJU1</accession>
<dbReference type="STRING" id="4232.A0A251TJU1"/>